<evidence type="ECO:0000259" key="13">
    <source>
        <dbReference type="Pfam" id="PF20258"/>
    </source>
</evidence>
<dbReference type="InterPro" id="IPR014729">
    <property type="entry name" value="Rossmann-like_a/b/a_fold"/>
</dbReference>
<reference evidence="15 16" key="2">
    <citation type="submission" date="2018-11" db="EMBL/GenBank/DDBJ databases">
        <authorList>
            <consortium name="Pathogen Informatics"/>
        </authorList>
    </citation>
    <scope>NUCLEOTIDE SEQUENCE [LARGE SCALE GENOMIC DNA]</scope>
    <source>
        <strain evidence="15 16">MHpl1</strain>
    </source>
</reference>
<dbReference type="WBParaSite" id="HPLM_0001592001-mRNA-1">
    <property type="protein sequence ID" value="HPLM_0001592001-mRNA-1"/>
    <property type="gene ID" value="HPLM_0001592001"/>
</dbReference>
<dbReference type="GO" id="GO:0000049">
    <property type="term" value="F:tRNA binding"/>
    <property type="evidence" value="ECO:0007669"/>
    <property type="project" value="UniProtKB-KW"/>
</dbReference>
<evidence type="ECO:0000256" key="9">
    <source>
        <dbReference type="ARBA" id="ARBA00022840"/>
    </source>
</evidence>
<dbReference type="GO" id="GO:0005524">
    <property type="term" value="F:ATP binding"/>
    <property type="evidence" value="ECO:0007669"/>
    <property type="project" value="UniProtKB-KW"/>
</dbReference>
<dbReference type="STRING" id="6290.A0A0N4WW18"/>
<dbReference type="Proteomes" id="UP000268014">
    <property type="component" value="Unassembled WGS sequence"/>
</dbReference>
<evidence type="ECO:0000256" key="7">
    <source>
        <dbReference type="ARBA" id="ARBA00022694"/>
    </source>
</evidence>
<dbReference type="GO" id="GO:0005739">
    <property type="term" value="C:mitochondrion"/>
    <property type="evidence" value="ECO:0007669"/>
    <property type="project" value="UniProtKB-SubCell"/>
</dbReference>
<dbReference type="InterPro" id="IPR046885">
    <property type="entry name" value="MnmA-like_C"/>
</dbReference>
<dbReference type="OrthoDB" id="3685at2759"/>
<dbReference type="NCBIfam" id="TIGR00420">
    <property type="entry name" value="trmU"/>
    <property type="match status" value="1"/>
</dbReference>
<dbReference type="EC" id="2.8.1.14" evidence="4"/>
<evidence type="ECO:0000256" key="5">
    <source>
        <dbReference type="ARBA" id="ARBA00022555"/>
    </source>
</evidence>
<evidence type="ECO:0000256" key="3">
    <source>
        <dbReference type="ARBA" id="ARBA00006191"/>
    </source>
</evidence>
<gene>
    <name evidence="15" type="ORF">HPLM_LOCUS15912</name>
</gene>
<keyword evidence="11" id="KW-1015">Disulfide bond</keyword>
<keyword evidence="16" id="KW-1185">Reference proteome</keyword>
<keyword evidence="10" id="KW-0694">RNA-binding</keyword>
<dbReference type="GO" id="GO:0002143">
    <property type="term" value="P:tRNA wobble position uridine thiolation"/>
    <property type="evidence" value="ECO:0007669"/>
    <property type="project" value="TreeGrafter"/>
</dbReference>
<protein>
    <recommendedName>
        <fullName evidence="4">tRNA-5-taurinomethyluridine 2-sulfurtransferase</fullName>
        <ecNumber evidence="4">2.8.1.14</ecNumber>
    </recommendedName>
</protein>
<dbReference type="Pfam" id="PF03054">
    <property type="entry name" value="tRNA_Me_trans"/>
    <property type="match status" value="1"/>
</dbReference>
<dbReference type="Gene3D" id="3.40.50.620">
    <property type="entry name" value="HUPs"/>
    <property type="match status" value="1"/>
</dbReference>
<keyword evidence="6" id="KW-0808">Transferase</keyword>
<evidence type="ECO:0000256" key="1">
    <source>
        <dbReference type="ARBA" id="ARBA00003986"/>
    </source>
</evidence>
<proteinExistence type="inferred from homology"/>
<dbReference type="Gene3D" id="2.40.30.10">
    <property type="entry name" value="Translation factors"/>
    <property type="match status" value="1"/>
</dbReference>
<dbReference type="GO" id="GO:0061708">
    <property type="term" value="F:tRNA-5-taurinomethyluridine 2-sulfurtransferase"/>
    <property type="evidence" value="ECO:0007669"/>
    <property type="project" value="UniProtKB-EC"/>
</dbReference>
<dbReference type="PANTHER" id="PTHR11933">
    <property type="entry name" value="TRNA 5-METHYLAMINOMETHYL-2-THIOURIDYLATE -METHYLTRANSFERASE"/>
    <property type="match status" value="1"/>
</dbReference>
<dbReference type="SUPFAM" id="SSF52402">
    <property type="entry name" value="Adenine nucleotide alpha hydrolases-like"/>
    <property type="match status" value="1"/>
</dbReference>
<dbReference type="InterPro" id="IPR023382">
    <property type="entry name" value="MnmA-like_central_sf"/>
</dbReference>
<dbReference type="Gene3D" id="2.30.30.280">
    <property type="entry name" value="Adenine nucleotide alpha hydrolases-like domains"/>
    <property type="match status" value="1"/>
</dbReference>
<evidence type="ECO:0000259" key="14">
    <source>
        <dbReference type="Pfam" id="PF20259"/>
    </source>
</evidence>
<comment type="function">
    <text evidence="1">Catalyzes the 2-thiolation of uridine at the wobble position (U34) of mitochondrial tRNA(Lys), tRNA(Glu) and tRNA(Gln). Required for the formation of 5-taurinomethyl-2-thiouridine (tm5s2U) of mitochondrial tRNA(Lys), tRNA(Glu), and tRNA(Gln) at the wobble position. ATP is required to activate the C2 atom of the wobble base.</text>
</comment>
<dbReference type="InterPro" id="IPR004506">
    <property type="entry name" value="MnmA-like"/>
</dbReference>
<evidence type="ECO:0000256" key="6">
    <source>
        <dbReference type="ARBA" id="ARBA00022679"/>
    </source>
</evidence>
<organism evidence="17">
    <name type="scientific">Haemonchus placei</name>
    <name type="common">Barber's pole worm</name>
    <dbReference type="NCBI Taxonomy" id="6290"/>
    <lineage>
        <taxon>Eukaryota</taxon>
        <taxon>Metazoa</taxon>
        <taxon>Ecdysozoa</taxon>
        <taxon>Nematoda</taxon>
        <taxon>Chromadorea</taxon>
        <taxon>Rhabditida</taxon>
        <taxon>Rhabditina</taxon>
        <taxon>Rhabditomorpha</taxon>
        <taxon>Strongyloidea</taxon>
        <taxon>Trichostrongylidae</taxon>
        <taxon>Haemonchus</taxon>
    </lineage>
</organism>
<evidence type="ECO:0000256" key="4">
    <source>
        <dbReference type="ARBA" id="ARBA00011953"/>
    </source>
</evidence>
<dbReference type="HAMAP" id="MF_00144">
    <property type="entry name" value="tRNA_thiouridyl_MnmA"/>
    <property type="match status" value="1"/>
</dbReference>
<keyword evidence="8" id="KW-0547">Nucleotide-binding</keyword>
<dbReference type="Pfam" id="PF20259">
    <property type="entry name" value="tRNA_Me_trans_M"/>
    <property type="match status" value="1"/>
</dbReference>
<dbReference type="EMBL" id="UZAF01019187">
    <property type="protein sequence ID" value="VDO58252.1"/>
    <property type="molecule type" value="Genomic_DNA"/>
</dbReference>
<reference evidence="17" key="1">
    <citation type="submission" date="2017-02" db="UniProtKB">
        <authorList>
            <consortium name="WormBaseParasite"/>
        </authorList>
    </citation>
    <scope>IDENTIFICATION</scope>
</reference>
<keyword evidence="9" id="KW-0067">ATP-binding</keyword>
<comment type="catalytic activity">
    <reaction evidence="12">
        <text>5-taurinomethyluridine(34) in tRNA + S-sulfanyl-L-cysteinyl-[protein] + AH2 + ATP = 5-taurinomethyl-2-thiouridine(34) in tRNA + L-cysteinyl-[protein] + A + AMP + diphosphate + H(+)</text>
        <dbReference type="Rhea" id="RHEA:47040"/>
        <dbReference type="Rhea" id="RHEA-COMP:10131"/>
        <dbReference type="Rhea" id="RHEA-COMP:11726"/>
        <dbReference type="Rhea" id="RHEA-COMP:11732"/>
        <dbReference type="Rhea" id="RHEA-COMP:11733"/>
        <dbReference type="ChEBI" id="CHEBI:13193"/>
        <dbReference type="ChEBI" id="CHEBI:15378"/>
        <dbReference type="ChEBI" id="CHEBI:17499"/>
        <dbReference type="ChEBI" id="CHEBI:29950"/>
        <dbReference type="ChEBI" id="CHEBI:30616"/>
        <dbReference type="ChEBI" id="CHEBI:33019"/>
        <dbReference type="ChEBI" id="CHEBI:61963"/>
        <dbReference type="ChEBI" id="CHEBI:87171"/>
        <dbReference type="ChEBI" id="CHEBI:87172"/>
        <dbReference type="ChEBI" id="CHEBI:456215"/>
        <dbReference type="EC" id="2.8.1.14"/>
    </reaction>
</comment>
<evidence type="ECO:0000313" key="17">
    <source>
        <dbReference type="WBParaSite" id="HPLM_0001592001-mRNA-1"/>
    </source>
</evidence>
<evidence type="ECO:0000313" key="16">
    <source>
        <dbReference type="Proteomes" id="UP000268014"/>
    </source>
</evidence>
<evidence type="ECO:0000313" key="15">
    <source>
        <dbReference type="EMBL" id="VDO58252.1"/>
    </source>
</evidence>
<comment type="subcellular location">
    <subcellularLocation>
        <location evidence="2">Mitochondrion</location>
    </subcellularLocation>
</comment>
<dbReference type="InterPro" id="IPR046884">
    <property type="entry name" value="MnmA-like_central"/>
</dbReference>
<keyword evidence="5" id="KW-0820">tRNA-binding</keyword>
<name>A0A0N4WW18_HAEPC</name>
<feature type="domain" description="tRNA-specific 2-thiouridylase MnmA-like central" evidence="14">
    <location>
        <begin position="216"/>
        <end position="277"/>
    </location>
</feature>
<dbReference type="AlphaFoldDB" id="A0A0N4WW18"/>
<dbReference type="PANTHER" id="PTHR11933:SF5">
    <property type="entry name" value="MITOCHONDRIAL TRNA-SPECIFIC 2-THIOURIDYLASE 1"/>
    <property type="match status" value="1"/>
</dbReference>
<dbReference type="CDD" id="cd01998">
    <property type="entry name" value="MnmA_TRMU-like"/>
    <property type="match status" value="1"/>
</dbReference>
<dbReference type="FunFam" id="2.30.30.280:FF:000001">
    <property type="entry name" value="tRNA-specific 2-thiouridylase MnmA"/>
    <property type="match status" value="1"/>
</dbReference>
<evidence type="ECO:0000256" key="2">
    <source>
        <dbReference type="ARBA" id="ARBA00004173"/>
    </source>
</evidence>
<dbReference type="NCBIfam" id="NF001138">
    <property type="entry name" value="PRK00143.1"/>
    <property type="match status" value="1"/>
</dbReference>
<evidence type="ECO:0000256" key="10">
    <source>
        <dbReference type="ARBA" id="ARBA00022884"/>
    </source>
</evidence>
<evidence type="ECO:0000256" key="12">
    <source>
        <dbReference type="ARBA" id="ARBA00049564"/>
    </source>
</evidence>
<evidence type="ECO:0000256" key="8">
    <source>
        <dbReference type="ARBA" id="ARBA00022741"/>
    </source>
</evidence>
<feature type="domain" description="tRNA-specific 2-thiouridylase MnmA-like C-terminal" evidence="13">
    <location>
        <begin position="289"/>
        <end position="364"/>
    </location>
</feature>
<dbReference type="Pfam" id="PF20258">
    <property type="entry name" value="tRNA_Me_trans_C"/>
    <property type="match status" value="1"/>
</dbReference>
<evidence type="ECO:0000256" key="11">
    <source>
        <dbReference type="ARBA" id="ARBA00023157"/>
    </source>
</evidence>
<keyword evidence="7" id="KW-0819">tRNA processing</keyword>
<dbReference type="FunFam" id="3.40.50.620:FF:000104">
    <property type="entry name" value="Mitochondrial tRNA-specific 2-thiouridylase 1"/>
    <property type="match status" value="1"/>
</dbReference>
<comment type="similarity">
    <text evidence="3">Belongs to the MnmA/TRMU family.</text>
</comment>
<sequence length="374" mass="42178">MNRLRVAIGISGGVDSAVSAWLLKKKGFDVVGVYMINWDPVEEGSAACSRTKDETDAQYVCEKMHIPFSTVNFVKEYWNDVFVTMLDNYRRGRTVVPDIACNSHIKFERLHHHAIEKLGANFIATGHYASTSYGDFQENQQPGSGVKLLCGADPLKDQTYFLCTLKQEQLKRAMFPVGSLTKTEVRRIAREQDLDEIADKPESMGICFVGKRKKFEKFIDQYIEPCPGEILTLDGKHLGHHQGVHHFTLGKRIAIQGCHLGYFVARIDVSNRIVFACEGSHHPSLYATEFCLSEPQWIDRNPLADAEETTLECRIQRTHQPIRCHVKRVALNLLSIKPVFPLRAVADGQVCVFYDGRECLGGGEVQNIVSTLEY</sequence>
<dbReference type="OMA" id="PFYVWDL"/>
<accession>A0A0N4WW18</accession>